<keyword evidence="1" id="KW-0472">Membrane</keyword>
<dbReference type="OrthoDB" id="6609594at2759"/>
<feature type="transmembrane region" description="Helical" evidence="1">
    <location>
        <begin position="186"/>
        <end position="209"/>
    </location>
</feature>
<feature type="transmembrane region" description="Helical" evidence="1">
    <location>
        <begin position="240"/>
        <end position="262"/>
    </location>
</feature>
<evidence type="ECO:0000256" key="1">
    <source>
        <dbReference type="SAM" id="Phobius"/>
    </source>
</evidence>
<sequence length="414" mass="45501">MDVKVVYVNPNGTLSVLPDPAADAVSLLRPSSVSLAAAYLTLSSAAIASNVMVLIGIVTTDKLRSPYAVLVSALCLQCAMDAAVGHYAVTRDLMVGGGGGGAVLCRGVATVTAALSTVQLVTFAVLACFNAFVRADYDELPLPAAATMWSAPSMYTYVILTPTLLFNARYFPSRSRCGFITNTTGWFYPTLLIVFSFMIPWSISFYFVFVSRPSTTLKSANILLTSAQRKKQIDLVPCKLIFMSFTILVTPSFISSCVYIYSKPNENVWTENEAAEDMLDGYLSKLPILFDLIVPLIVIYYHKVFRKKCRELYLHGFRNSVSDGRQISIERLKRSKVNECLADDAPVLFLEQSGVINVRVPSEGGFLIKVCDLNQEENNINGKKAVRFSKRVNTVPNESGVYSTKEPKDEETSL</sequence>
<evidence type="ECO:0000313" key="4">
    <source>
        <dbReference type="RefSeq" id="XP_025422874.1"/>
    </source>
</evidence>
<keyword evidence="1" id="KW-1133">Transmembrane helix</keyword>
<dbReference type="RefSeq" id="XP_025422873.1">
    <property type="nucleotide sequence ID" value="XM_025567088.1"/>
</dbReference>
<keyword evidence="1" id="KW-0812">Transmembrane</keyword>
<feature type="transmembrane region" description="Helical" evidence="1">
    <location>
        <begin position="36"/>
        <end position="55"/>
    </location>
</feature>
<dbReference type="RefSeq" id="XP_025422874.1">
    <property type="nucleotide sequence ID" value="XM_025567089.1"/>
</dbReference>
<keyword evidence="2" id="KW-1185">Reference proteome</keyword>
<name>A0A8B8GI12_9HEMI</name>
<evidence type="ECO:0000313" key="2">
    <source>
        <dbReference type="Proteomes" id="UP000694846"/>
    </source>
</evidence>
<feature type="transmembrane region" description="Helical" evidence="1">
    <location>
        <begin position="109"/>
        <end position="133"/>
    </location>
</feature>
<feature type="transmembrane region" description="Helical" evidence="1">
    <location>
        <begin position="67"/>
        <end position="89"/>
    </location>
</feature>
<feature type="transmembrane region" description="Helical" evidence="1">
    <location>
        <begin position="145"/>
        <end position="166"/>
    </location>
</feature>
<dbReference type="Gene3D" id="1.20.1070.10">
    <property type="entry name" value="Rhodopsin 7-helix transmembrane proteins"/>
    <property type="match status" value="1"/>
</dbReference>
<gene>
    <name evidence="3 4" type="primary">LOC112692416</name>
</gene>
<protein>
    <submittedName>
        <fullName evidence="3 4">Uncharacterized protein LOC112692416</fullName>
    </submittedName>
</protein>
<dbReference type="Proteomes" id="UP000694846">
    <property type="component" value="Unplaced"/>
</dbReference>
<proteinExistence type="predicted"/>
<evidence type="ECO:0000313" key="3">
    <source>
        <dbReference type="RefSeq" id="XP_025422873.1"/>
    </source>
</evidence>
<dbReference type="GeneID" id="112692416"/>
<reference evidence="3 4" key="1">
    <citation type="submission" date="2025-04" db="UniProtKB">
        <authorList>
            <consortium name="RefSeq"/>
        </authorList>
    </citation>
    <scope>IDENTIFICATION</scope>
    <source>
        <tissue evidence="3 4">Whole body</tissue>
    </source>
</reference>
<accession>A0A8B8GI12</accession>
<organism evidence="2 4">
    <name type="scientific">Sipha flava</name>
    <name type="common">yellow sugarcane aphid</name>
    <dbReference type="NCBI Taxonomy" id="143950"/>
    <lineage>
        <taxon>Eukaryota</taxon>
        <taxon>Metazoa</taxon>
        <taxon>Ecdysozoa</taxon>
        <taxon>Arthropoda</taxon>
        <taxon>Hexapoda</taxon>
        <taxon>Insecta</taxon>
        <taxon>Pterygota</taxon>
        <taxon>Neoptera</taxon>
        <taxon>Paraneoptera</taxon>
        <taxon>Hemiptera</taxon>
        <taxon>Sternorrhyncha</taxon>
        <taxon>Aphidomorpha</taxon>
        <taxon>Aphidoidea</taxon>
        <taxon>Aphididae</taxon>
        <taxon>Sipha</taxon>
    </lineage>
</organism>
<feature type="transmembrane region" description="Helical" evidence="1">
    <location>
        <begin position="282"/>
        <end position="301"/>
    </location>
</feature>
<dbReference type="AlphaFoldDB" id="A0A8B8GI12"/>